<comment type="caution">
    <text evidence="6">The sequence shown here is derived from an EMBL/GenBank/DDBJ whole genome shotgun (WGS) entry which is preliminary data.</text>
</comment>
<gene>
    <name evidence="6" type="ORF">NBRC116585_20500</name>
</gene>
<keyword evidence="2" id="KW-0812">Transmembrane</keyword>
<dbReference type="InterPro" id="IPR029095">
    <property type="entry name" value="NarX-like_N"/>
</dbReference>
<evidence type="ECO:0000259" key="5">
    <source>
        <dbReference type="Pfam" id="PF13675"/>
    </source>
</evidence>
<evidence type="ECO:0000256" key="1">
    <source>
        <dbReference type="ARBA" id="ARBA00004141"/>
    </source>
</evidence>
<organism evidence="6 7">
    <name type="scientific">Thalassolituus maritimus</name>
    <dbReference type="NCBI Taxonomy" id="484498"/>
    <lineage>
        <taxon>Bacteria</taxon>
        <taxon>Pseudomonadati</taxon>
        <taxon>Pseudomonadota</taxon>
        <taxon>Gammaproteobacteria</taxon>
        <taxon>Oceanospirillales</taxon>
        <taxon>Oceanospirillaceae</taxon>
        <taxon>Thalassolituus</taxon>
    </lineage>
</organism>
<evidence type="ECO:0000313" key="7">
    <source>
        <dbReference type="Proteomes" id="UP001481413"/>
    </source>
</evidence>
<protein>
    <recommendedName>
        <fullName evidence="5">NarX-like N-terminal domain-containing protein</fullName>
    </recommendedName>
</protein>
<dbReference type="Proteomes" id="UP001481413">
    <property type="component" value="Unassembled WGS sequence"/>
</dbReference>
<accession>A0ABQ0A0K6</accession>
<comment type="subcellular location">
    <subcellularLocation>
        <location evidence="1">Membrane</location>
        <topology evidence="1">Multi-pass membrane protein</topology>
    </subcellularLocation>
</comment>
<dbReference type="Pfam" id="PF13675">
    <property type="entry name" value="PilJ"/>
    <property type="match status" value="2"/>
</dbReference>
<reference evidence="6 7" key="1">
    <citation type="submission" date="2024-04" db="EMBL/GenBank/DDBJ databases">
        <title>Draft genome sequence of Thalassolituus maritimus NBRC 116585.</title>
        <authorList>
            <person name="Miyakawa T."/>
            <person name="Kusuya Y."/>
            <person name="Miura T."/>
        </authorList>
    </citation>
    <scope>NUCLEOTIDE SEQUENCE [LARGE SCALE GENOMIC DNA]</scope>
    <source>
        <strain evidence="6 7">5NW40-0001</strain>
    </source>
</reference>
<keyword evidence="4" id="KW-0472">Membrane</keyword>
<feature type="domain" description="NarX-like N-terminal" evidence="5">
    <location>
        <begin position="14"/>
        <end position="100"/>
    </location>
</feature>
<evidence type="ECO:0000313" key="6">
    <source>
        <dbReference type="EMBL" id="GAA6145932.1"/>
    </source>
</evidence>
<name>A0ABQ0A0K6_9GAMM</name>
<dbReference type="Gene3D" id="1.20.120.960">
    <property type="entry name" value="Histidine kinase NarX, sensor domain"/>
    <property type="match status" value="1"/>
</dbReference>
<evidence type="ECO:0000256" key="4">
    <source>
        <dbReference type="ARBA" id="ARBA00023136"/>
    </source>
</evidence>
<keyword evidence="3" id="KW-1133">Transmembrane helix</keyword>
<evidence type="ECO:0000256" key="2">
    <source>
        <dbReference type="ARBA" id="ARBA00022692"/>
    </source>
</evidence>
<dbReference type="InterPro" id="IPR042295">
    <property type="entry name" value="NarX-like_N_sf"/>
</dbReference>
<feature type="domain" description="NarX-like N-terminal" evidence="5">
    <location>
        <begin position="131"/>
        <end position="193"/>
    </location>
</feature>
<keyword evidence="7" id="KW-1185">Reference proteome</keyword>
<dbReference type="EMBL" id="BAABWH010000005">
    <property type="protein sequence ID" value="GAA6145932.1"/>
    <property type="molecule type" value="Genomic_DNA"/>
</dbReference>
<evidence type="ECO:0000256" key="3">
    <source>
        <dbReference type="ARBA" id="ARBA00022989"/>
    </source>
</evidence>
<proteinExistence type="predicted"/>
<sequence>MPLAAPNVSWGMTDAEAINVSGRQRMLSQRMMKSYLMLGADIKADEAQKQLDQSVALFESQFLALRDYAPDEGINALLDKVEGIWLTHRQAILQSPDKKNVDELMRDNLKLLTACNDVVKAIENYSGIASGRLVNISGRQRMLSQKIAKVYMALAWNIDDPGLNDEFDAAVNLFEESLNELKESDSNTEELAVALTRVSNQWSFSRSGFELSEAGRYVPTVISVTTESILKKMDAITDQYQTVMNKQQMLAAE</sequence>